<dbReference type="AlphaFoldDB" id="A0A444VJ73"/>
<dbReference type="EMBL" id="JJMP01000008">
    <property type="protein sequence ID" value="RYC50784.1"/>
    <property type="molecule type" value="Genomic_DNA"/>
</dbReference>
<sequence length="337" mass="38042">MIPLNNTSKQGSTCRSRFSWPHLLVTLTLLCIWFSNPLRAQTPSDALMMPSKNICILFAYDMGSFDRYWEGDYLRSNETIATVDRNTVLPMAAIGILDDLNFYIGLPFISTESSEPNGGKFTGARGFQDIGLALKYRAIQKTLGNGELSVLTTAGFSTPLTNYLSDYKPYSIGSGAPEFSLRAISQYQLSNGWFVRGSLAHLWRGYTEAERDYYYNNGSYYTAWMDVPNAWTYEGIVGKWFFDYSLKLEFNYTGLDSTSGDDIRAYNAAQPTNKVKFDRIGLSAQYYFKSLKGLGVVAYHNRIIDGRNMPKLSNTGFGITYQFNPFKKPIEVTDDVQ</sequence>
<accession>A0A444VJ73</accession>
<gene>
    <name evidence="1" type="ORF">DN53_16840</name>
</gene>
<organism evidence="1 2">
    <name type="scientific">Flagellimonas olearia</name>
    <dbReference type="NCBI Taxonomy" id="552546"/>
    <lineage>
        <taxon>Bacteria</taxon>
        <taxon>Pseudomonadati</taxon>
        <taxon>Bacteroidota</taxon>
        <taxon>Flavobacteriia</taxon>
        <taxon>Flavobacteriales</taxon>
        <taxon>Flavobacteriaceae</taxon>
        <taxon>Flagellimonas</taxon>
    </lineage>
</organism>
<evidence type="ECO:0000313" key="2">
    <source>
        <dbReference type="Proteomes" id="UP000290261"/>
    </source>
</evidence>
<proteinExistence type="predicted"/>
<dbReference type="RefSeq" id="WP_129655092.1">
    <property type="nucleotide sequence ID" value="NZ_ML142912.1"/>
</dbReference>
<keyword evidence="2" id="KW-1185">Reference proteome</keyword>
<protein>
    <submittedName>
        <fullName evidence="1">Transporter</fullName>
    </submittedName>
</protein>
<evidence type="ECO:0000313" key="1">
    <source>
        <dbReference type="EMBL" id="RYC50784.1"/>
    </source>
</evidence>
<reference evidence="1 2" key="1">
    <citation type="submission" date="2014-04" db="EMBL/GenBank/DDBJ databases">
        <title>Whole genome of Muricauda olearia.</title>
        <authorList>
            <person name="Zhang X.-H."/>
            <person name="Tang K."/>
        </authorList>
    </citation>
    <scope>NUCLEOTIDE SEQUENCE [LARGE SCALE GENOMIC DNA]</scope>
    <source>
        <strain evidence="1 2">Th120</strain>
    </source>
</reference>
<name>A0A444VJ73_9FLAO</name>
<dbReference type="Proteomes" id="UP000290261">
    <property type="component" value="Unassembled WGS sequence"/>
</dbReference>
<comment type="caution">
    <text evidence="1">The sequence shown here is derived from an EMBL/GenBank/DDBJ whole genome shotgun (WGS) entry which is preliminary data.</text>
</comment>